<sequence>MEDIESHLPQLIIQCCLSSSATWNMASTYTKYATIRTRTRDGHGDLGRSWFRFCSPESLQNVRLFRSESNGDQNNKAYNKAIIRRVVS</sequence>
<protein>
    <submittedName>
        <fullName evidence="1">Uncharacterized protein</fullName>
    </submittedName>
</protein>
<organism evidence="1 2">
    <name type="scientific">Morus notabilis</name>
    <dbReference type="NCBI Taxonomy" id="981085"/>
    <lineage>
        <taxon>Eukaryota</taxon>
        <taxon>Viridiplantae</taxon>
        <taxon>Streptophyta</taxon>
        <taxon>Embryophyta</taxon>
        <taxon>Tracheophyta</taxon>
        <taxon>Spermatophyta</taxon>
        <taxon>Magnoliopsida</taxon>
        <taxon>eudicotyledons</taxon>
        <taxon>Gunneridae</taxon>
        <taxon>Pentapetalae</taxon>
        <taxon>rosids</taxon>
        <taxon>fabids</taxon>
        <taxon>Rosales</taxon>
        <taxon>Moraceae</taxon>
        <taxon>Moreae</taxon>
        <taxon>Morus</taxon>
    </lineage>
</organism>
<dbReference type="EMBL" id="KE345006">
    <property type="protein sequence ID" value="EXB89358.1"/>
    <property type="molecule type" value="Genomic_DNA"/>
</dbReference>
<dbReference type="Proteomes" id="UP000030645">
    <property type="component" value="Unassembled WGS sequence"/>
</dbReference>
<evidence type="ECO:0000313" key="1">
    <source>
        <dbReference type="EMBL" id="EXB89358.1"/>
    </source>
</evidence>
<dbReference type="AlphaFoldDB" id="W9RP80"/>
<keyword evidence="2" id="KW-1185">Reference proteome</keyword>
<reference evidence="2" key="1">
    <citation type="submission" date="2013-01" db="EMBL/GenBank/DDBJ databases">
        <title>Draft Genome Sequence of a Mulberry Tree, Morus notabilis C.K. Schneid.</title>
        <authorList>
            <person name="He N."/>
            <person name="Zhao S."/>
        </authorList>
    </citation>
    <scope>NUCLEOTIDE SEQUENCE</scope>
</reference>
<accession>W9RP80</accession>
<evidence type="ECO:0000313" key="2">
    <source>
        <dbReference type="Proteomes" id="UP000030645"/>
    </source>
</evidence>
<gene>
    <name evidence="1" type="ORF">L484_017324</name>
</gene>
<name>W9RP80_9ROSA</name>
<proteinExistence type="predicted"/>